<accession>A0AAN7CQR4</accession>
<dbReference type="Gene3D" id="1.20.120.450">
    <property type="entry name" value="dinb family like domain"/>
    <property type="match status" value="1"/>
</dbReference>
<protein>
    <recommendedName>
        <fullName evidence="3">DUF1993 domain-containing protein</fullName>
    </recommendedName>
</protein>
<sequence>MATLSLYDTAFGTSIYALQTLLDLLEKAQAHPEASTIPEARIYPDMRPFSFQIRIVTAFSKKFVETLTSRTVEQDESEPKTLDGLVELVTKTLDLVKSVPRDEVDGTSITTATIKSGNLPPVDVTVQQFVLTHALPNLYFHLVTAYDILRLKGFDIGKRDYLKNFASEYYKA</sequence>
<dbReference type="Proteomes" id="UP001303647">
    <property type="component" value="Unassembled WGS sequence"/>
</dbReference>
<dbReference type="EMBL" id="MU857671">
    <property type="protein sequence ID" value="KAK4246599.1"/>
    <property type="molecule type" value="Genomic_DNA"/>
</dbReference>
<reference evidence="1" key="1">
    <citation type="journal article" date="2023" name="Mol. Phylogenet. Evol.">
        <title>Genome-scale phylogeny and comparative genomics of the fungal order Sordariales.</title>
        <authorList>
            <person name="Hensen N."/>
            <person name="Bonometti L."/>
            <person name="Westerberg I."/>
            <person name="Brannstrom I.O."/>
            <person name="Guillou S."/>
            <person name="Cros-Aarteil S."/>
            <person name="Calhoun S."/>
            <person name="Haridas S."/>
            <person name="Kuo A."/>
            <person name="Mondo S."/>
            <person name="Pangilinan J."/>
            <person name="Riley R."/>
            <person name="LaButti K."/>
            <person name="Andreopoulos B."/>
            <person name="Lipzen A."/>
            <person name="Chen C."/>
            <person name="Yan M."/>
            <person name="Daum C."/>
            <person name="Ng V."/>
            <person name="Clum A."/>
            <person name="Steindorff A."/>
            <person name="Ohm R.A."/>
            <person name="Martin F."/>
            <person name="Silar P."/>
            <person name="Natvig D.O."/>
            <person name="Lalanne C."/>
            <person name="Gautier V."/>
            <person name="Ament-Velasquez S.L."/>
            <person name="Kruys A."/>
            <person name="Hutchinson M.I."/>
            <person name="Powell A.J."/>
            <person name="Barry K."/>
            <person name="Miller A.N."/>
            <person name="Grigoriev I.V."/>
            <person name="Debuchy R."/>
            <person name="Gladieux P."/>
            <person name="Hiltunen Thoren M."/>
            <person name="Johannesson H."/>
        </authorList>
    </citation>
    <scope>NUCLEOTIDE SEQUENCE</scope>
    <source>
        <strain evidence="1">CBS 359.72</strain>
    </source>
</reference>
<dbReference type="InterPro" id="IPR018531">
    <property type="entry name" value="DUF1993"/>
</dbReference>
<evidence type="ECO:0008006" key="3">
    <source>
        <dbReference type="Google" id="ProtNLM"/>
    </source>
</evidence>
<evidence type="ECO:0000313" key="2">
    <source>
        <dbReference type="Proteomes" id="UP001303647"/>
    </source>
</evidence>
<keyword evidence="2" id="KW-1185">Reference proteome</keyword>
<comment type="caution">
    <text evidence="1">The sequence shown here is derived from an EMBL/GenBank/DDBJ whole genome shotgun (WGS) entry which is preliminary data.</text>
</comment>
<name>A0AAN7CQR4_9PEZI</name>
<reference evidence="1" key="2">
    <citation type="submission" date="2023-05" db="EMBL/GenBank/DDBJ databases">
        <authorList>
            <consortium name="Lawrence Berkeley National Laboratory"/>
            <person name="Steindorff A."/>
            <person name="Hensen N."/>
            <person name="Bonometti L."/>
            <person name="Westerberg I."/>
            <person name="Brannstrom I.O."/>
            <person name="Guillou S."/>
            <person name="Cros-Aarteil S."/>
            <person name="Calhoun S."/>
            <person name="Haridas S."/>
            <person name="Kuo A."/>
            <person name="Mondo S."/>
            <person name="Pangilinan J."/>
            <person name="Riley R."/>
            <person name="Labutti K."/>
            <person name="Andreopoulos B."/>
            <person name="Lipzen A."/>
            <person name="Chen C."/>
            <person name="Yanf M."/>
            <person name="Daum C."/>
            <person name="Ng V."/>
            <person name="Clum A."/>
            <person name="Ohm R."/>
            <person name="Martin F."/>
            <person name="Silar P."/>
            <person name="Natvig D."/>
            <person name="Lalanne C."/>
            <person name="Gautier V."/>
            <person name="Ament-Velasquez S.L."/>
            <person name="Kruys A."/>
            <person name="Hutchinson M.I."/>
            <person name="Powell A.J."/>
            <person name="Barry K."/>
            <person name="Miller A.N."/>
            <person name="Grigoriev I.V."/>
            <person name="Debuchy R."/>
            <person name="Gladieux P."/>
            <person name="Thoren M.H."/>
            <person name="Johannesson H."/>
        </authorList>
    </citation>
    <scope>NUCLEOTIDE SEQUENCE</scope>
    <source>
        <strain evidence="1">CBS 359.72</strain>
    </source>
</reference>
<dbReference type="SUPFAM" id="SSF109854">
    <property type="entry name" value="DinB/YfiT-like putative metalloenzymes"/>
    <property type="match status" value="1"/>
</dbReference>
<dbReference type="PANTHER" id="PTHR36922:SF1">
    <property type="entry name" value="DUF1993 DOMAIN-CONTAINING PROTEIN"/>
    <property type="match status" value="1"/>
</dbReference>
<gene>
    <name evidence="1" type="ORF">C7999DRAFT_42016</name>
</gene>
<dbReference type="PANTHER" id="PTHR36922">
    <property type="entry name" value="BLL2446 PROTEIN"/>
    <property type="match status" value="1"/>
</dbReference>
<organism evidence="1 2">
    <name type="scientific">Corynascus novoguineensis</name>
    <dbReference type="NCBI Taxonomy" id="1126955"/>
    <lineage>
        <taxon>Eukaryota</taxon>
        <taxon>Fungi</taxon>
        <taxon>Dikarya</taxon>
        <taxon>Ascomycota</taxon>
        <taxon>Pezizomycotina</taxon>
        <taxon>Sordariomycetes</taxon>
        <taxon>Sordariomycetidae</taxon>
        <taxon>Sordariales</taxon>
        <taxon>Chaetomiaceae</taxon>
        <taxon>Corynascus</taxon>
    </lineage>
</organism>
<dbReference type="AlphaFoldDB" id="A0AAN7CQR4"/>
<dbReference type="InterPro" id="IPR034660">
    <property type="entry name" value="DinB/YfiT-like"/>
</dbReference>
<dbReference type="Pfam" id="PF09351">
    <property type="entry name" value="DUF1993"/>
    <property type="match status" value="1"/>
</dbReference>
<evidence type="ECO:0000313" key="1">
    <source>
        <dbReference type="EMBL" id="KAK4246599.1"/>
    </source>
</evidence>
<proteinExistence type="predicted"/>